<proteinExistence type="predicted"/>
<evidence type="ECO:0000313" key="2">
    <source>
        <dbReference type="EMBL" id="KAK4130048.1"/>
    </source>
</evidence>
<dbReference type="Gene3D" id="1.25.10.50">
    <property type="match status" value="1"/>
</dbReference>
<dbReference type="Proteomes" id="UP001304895">
    <property type="component" value="Unassembled WGS sequence"/>
</dbReference>
<organism evidence="2 3">
    <name type="scientific">Trichocladium antarcticum</name>
    <dbReference type="NCBI Taxonomy" id="1450529"/>
    <lineage>
        <taxon>Eukaryota</taxon>
        <taxon>Fungi</taxon>
        <taxon>Dikarya</taxon>
        <taxon>Ascomycota</taxon>
        <taxon>Pezizomycotina</taxon>
        <taxon>Sordariomycetes</taxon>
        <taxon>Sordariomycetidae</taxon>
        <taxon>Sordariales</taxon>
        <taxon>Chaetomiaceae</taxon>
        <taxon>Trichocladium</taxon>
    </lineage>
</organism>
<reference evidence="2" key="1">
    <citation type="journal article" date="2023" name="Mol. Phylogenet. Evol.">
        <title>Genome-scale phylogeny and comparative genomics of the fungal order Sordariales.</title>
        <authorList>
            <person name="Hensen N."/>
            <person name="Bonometti L."/>
            <person name="Westerberg I."/>
            <person name="Brannstrom I.O."/>
            <person name="Guillou S."/>
            <person name="Cros-Aarteil S."/>
            <person name="Calhoun S."/>
            <person name="Haridas S."/>
            <person name="Kuo A."/>
            <person name="Mondo S."/>
            <person name="Pangilinan J."/>
            <person name="Riley R."/>
            <person name="LaButti K."/>
            <person name="Andreopoulos B."/>
            <person name="Lipzen A."/>
            <person name="Chen C."/>
            <person name="Yan M."/>
            <person name="Daum C."/>
            <person name="Ng V."/>
            <person name="Clum A."/>
            <person name="Steindorff A."/>
            <person name="Ohm R.A."/>
            <person name="Martin F."/>
            <person name="Silar P."/>
            <person name="Natvig D.O."/>
            <person name="Lalanne C."/>
            <person name="Gautier V."/>
            <person name="Ament-Velasquez S.L."/>
            <person name="Kruys A."/>
            <person name="Hutchinson M.I."/>
            <person name="Powell A.J."/>
            <person name="Barry K."/>
            <person name="Miller A.N."/>
            <person name="Grigoriev I.V."/>
            <person name="Debuchy R."/>
            <person name="Gladieux P."/>
            <person name="Hiltunen Thoren M."/>
            <person name="Johannesson H."/>
        </authorList>
    </citation>
    <scope>NUCLEOTIDE SEQUENCE</scope>
    <source>
        <strain evidence="2">CBS 123565</strain>
    </source>
</reference>
<protein>
    <recommendedName>
        <fullName evidence="4">DNA mismatch repair protein HSM3 N-terminal domain-containing protein</fullName>
    </recommendedName>
</protein>
<evidence type="ECO:0000256" key="1">
    <source>
        <dbReference type="SAM" id="MobiDB-lite"/>
    </source>
</evidence>
<comment type="caution">
    <text evidence="2">The sequence shown here is derived from an EMBL/GenBank/DDBJ whole genome shotgun (WGS) entry which is preliminary data.</text>
</comment>
<gene>
    <name evidence="2" type="ORF">BT67DRAFT_492582</name>
</gene>
<reference evidence="2" key="2">
    <citation type="submission" date="2023-05" db="EMBL/GenBank/DDBJ databases">
        <authorList>
            <consortium name="Lawrence Berkeley National Laboratory"/>
            <person name="Steindorff A."/>
            <person name="Hensen N."/>
            <person name="Bonometti L."/>
            <person name="Westerberg I."/>
            <person name="Brannstrom I.O."/>
            <person name="Guillou S."/>
            <person name="Cros-Aarteil S."/>
            <person name="Calhoun S."/>
            <person name="Haridas S."/>
            <person name="Kuo A."/>
            <person name="Mondo S."/>
            <person name="Pangilinan J."/>
            <person name="Riley R."/>
            <person name="Labutti K."/>
            <person name="Andreopoulos B."/>
            <person name="Lipzen A."/>
            <person name="Chen C."/>
            <person name="Yanf M."/>
            <person name="Daum C."/>
            <person name="Ng V."/>
            <person name="Clum A."/>
            <person name="Ohm R."/>
            <person name="Martin F."/>
            <person name="Silar P."/>
            <person name="Natvig D."/>
            <person name="Lalanne C."/>
            <person name="Gautier V."/>
            <person name="Ament-Velasquez S.L."/>
            <person name="Kruys A."/>
            <person name="Hutchinson M.I."/>
            <person name="Powell A.J."/>
            <person name="Barry K."/>
            <person name="Miller A.N."/>
            <person name="Grigoriev I.V."/>
            <person name="Debuchy R."/>
            <person name="Gladieux P."/>
            <person name="Thoren M.H."/>
            <person name="Johannesson H."/>
        </authorList>
    </citation>
    <scope>NUCLEOTIDE SEQUENCE</scope>
    <source>
        <strain evidence="2">CBS 123565</strain>
    </source>
</reference>
<keyword evidence="3" id="KW-1185">Reference proteome</keyword>
<sequence>MEGAPISGLDELDKHLDDLVQDPALVLDPKLFDDVELQLTDTNIPPLIPRFLPRLTTILKSYSEDPAIIASLTTKFLGPVPFNEVFLLASPDEIVQALDAPVPGANLLAMSIIHKAAANPDDVARLCTVTHLVEAFIHRWLAAPQVEVGHRASKVLGDLLDIDCDLAPPPPAASHPAGAAHANPVLRKSPGQGALWRLLFRDKHMYTCLLDLCSGRHADTSAPRQLSLAQGRVLRLLPRLAALNFPAISRSDMAAPNPAHRTNGTHGGGGGGADGPAGSAPRPGEGFLQYAALRMVNKSDQLMHRNLADFFETLVSLLRVTEHSASKAQTLRAILSEATADDELLKDALLTLPQRTVEEEADGLRSWLAELLPAQLVLSLR</sequence>
<dbReference type="AlphaFoldDB" id="A0AAN6UBM8"/>
<feature type="region of interest" description="Disordered" evidence="1">
    <location>
        <begin position="251"/>
        <end position="281"/>
    </location>
</feature>
<dbReference type="EMBL" id="MU853444">
    <property type="protein sequence ID" value="KAK4130048.1"/>
    <property type="molecule type" value="Genomic_DNA"/>
</dbReference>
<evidence type="ECO:0000313" key="3">
    <source>
        <dbReference type="Proteomes" id="UP001304895"/>
    </source>
</evidence>
<accession>A0AAN6UBM8</accession>
<evidence type="ECO:0008006" key="4">
    <source>
        <dbReference type="Google" id="ProtNLM"/>
    </source>
</evidence>
<name>A0AAN6UBM8_9PEZI</name>
<feature type="compositionally biased region" description="Gly residues" evidence="1">
    <location>
        <begin position="265"/>
        <end position="275"/>
    </location>
</feature>